<sequence length="183" mass="20920">MFLNAWILATLLSFPLWGLCFDLDSIFDEINSIDHDFNDMFRVLSQEVFRMDDSRPVDEVRKSVESAAQGLKAVSEKIRYDSTIDDSIDVMEAFCDDMEFFMHTQMKAADLFVFKAHNMRDAVKSPALPDAVVELSAAYDRYATQMIPLVRHCGSRRAEDIYVVKSTLHRALIDLKPSGRRAV</sequence>
<keyword evidence="1" id="KW-0732">Signal</keyword>
<evidence type="ECO:0000313" key="3">
    <source>
        <dbReference type="Proteomes" id="UP001562357"/>
    </source>
</evidence>
<comment type="caution">
    <text evidence="2">The sequence shown here is derived from an EMBL/GenBank/DDBJ whole genome shotgun (WGS) entry which is preliminary data.</text>
</comment>
<proteinExistence type="predicted"/>
<protein>
    <recommendedName>
        <fullName evidence="4">Secreted protein</fullName>
    </recommendedName>
</protein>
<keyword evidence="3" id="KW-1185">Reference proteome</keyword>
<feature type="signal peptide" evidence="1">
    <location>
        <begin position="1"/>
        <end position="20"/>
    </location>
</feature>
<feature type="chain" id="PRO_5045984171" description="Secreted protein" evidence="1">
    <location>
        <begin position="21"/>
        <end position="183"/>
    </location>
</feature>
<reference evidence="3" key="1">
    <citation type="submission" date="2024-06" db="EMBL/GenBank/DDBJ databases">
        <title>Draft Genome Sequences of Epichloe bromicola Strains Isolated from Elymus ciliaris.</title>
        <authorList>
            <consortium name="Epichloe bromicola genome sequencing consortium"/>
            <person name="Miura A."/>
            <person name="Imano S."/>
            <person name="Ashida A."/>
            <person name="Sato I."/>
            <person name="Chiba S."/>
            <person name="Tanaka A."/>
            <person name="Camagna M."/>
            <person name="Takemoto D."/>
        </authorList>
    </citation>
    <scope>NUCLEOTIDE SEQUENCE [LARGE SCALE GENOMIC DNA]</scope>
    <source>
        <strain evidence="3">DP</strain>
    </source>
</reference>
<organism evidence="2 3">
    <name type="scientific">Epichloe bromicola</name>
    <dbReference type="NCBI Taxonomy" id="79588"/>
    <lineage>
        <taxon>Eukaryota</taxon>
        <taxon>Fungi</taxon>
        <taxon>Dikarya</taxon>
        <taxon>Ascomycota</taxon>
        <taxon>Pezizomycotina</taxon>
        <taxon>Sordariomycetes</taxon>
        <taxon>Hypocreomycetidae</taxon>
        <taxon>Hypocreales</taxon>
        <taxon>Clavicipitaceae</taxon>
        <taxon>Epichloe</taxon>
    </lineage>
</organism>
<gene>
    <name evidence="2" type="primary">g3367</name>
    <name evidence="2" type="ORF">EsDP_00003367</name>
</gene>
<dbReference type="Proteomes" id="UP001562357">
    <property type="component" value="Unassembled WGS sequence"/>
</dbReference>
<evidence type="ECO:0000313" key="2">
    <source>
        <dbReference type="EMBL" id="GAB0135015.1"/>
    </source>
</evidence>
<name>A0ABQ0CNI6_9HYPO</name>
<dbReference type="EMBL" id="BAAFGZ010000106">
    <property type="protein sequence ID" value="GAB0135015.1"/>
    <property type="molecule type" value="Genomic_DNA"/>
</dbReference>
<evidence type="ECO:0008006" key="4">
    <source>
        <dbReference type="Google" id="ProtNLM"/>
    </source>
</evidence>
<accession>A0ABQ0CNI6</accession>
<evidence type="ECO:0000256" key="1">
    <source>
        <dbReference type="SAM" id="SignalP"/>
    </source>
</evidence>